<sequence length="380" mass="40872">MGGNELTSVSVSRFDHIVAPSPESGEGLSPNPARAIAVSFDGVGKTYDTNNGSVHALKGITVDVAQGSIFGIIGRSGAGKSSLLRTVNRLETATEGRVVVNGVDVRSLSDDGLVTFRRKVGMVFQHFNLLSAKTVWGNVALPLIVAGVPKLEIDERVADVLRLVGLEGKQDAYPSRLSGGQKQRVGIARALVNRPEILLCDEATSALDPETTLSILELLKDINRSLGITILLITHEMSVVREICDDVVVLESGQIAEAGKTWEIFSKPAHAATKALLKPLEPGIPRDIADRLASQREHFHQRALVELTYGGNGREGIKLQELARVVGPSVQIVQSVVDRIQGHAYGRMLLTTDADDRVALSRFEGLADNARILGYVRDDV</sequence>
<organism evidence="12 13">
    <name type="scientific">Rhizobium mesoamericanum STM3625</name>
    <dbReference type="NCBI Taxonomy" id="1211777"/>
    <lineage>
        <taxon>Bacteria</taxon>
        <taxon>Pseudomonadati</taxon>
        <taxon>Pseudomonadota</taxon>
        <taxon>Alphaproteobacteria</taxon>
        <taxon>Hyphomicrobiales</taxon>
        <taxon>Rhizobiaceae</taxon>
        <taxon>Rhizobium/Agrobacterium group</taxon>
        <taxon>Rhizobium</taxon>
    </lineage>
</organism>
<dbReference type="Gene3D" id="3.40.50.300">
    <property type="entry name" value="P-loop containing nucleotide triphosphate hydrolases"/>
    <property type="match status" value="1"/>
</dbReference>
<keyword evidence="10" id="KW-0472">Membrane</keyword>
<dbReference type="PANTHER" id="PTHR43166">
    <property type="entry name" value="AMINO ACID IMPORT ATP-BINDING PROTEIN"/>
    <property type="match status" value="1"/>
</dbReference>
<evidence type="ECO:0000256" key="7">
    <source>
        <dbReference type="ARBA" id="ARBA00022840"/>
    </source>
</evidence>
<evidence type="ECO:0000259" key="11">
    <source>
        <dbReference type="PROSITE" id="PS50893"/>
    </source>
</evidence>
<comment type="caution">
    <text evidence="12">The sequence shown here is derived from an EMBL/GenBank/DDBJ whole genome shotgun (WGS) entry which is preliminary data.</text>
</comment>
<dbReference type="InterPro" id="IPR045865">
    <property type="entry name" value="ACT-like_dom_sf"/>
</dbReference>
<dbReference type="InterPro" id="IPR017871">
    <property type="entry name" value="ABC_transporter-like_CS"/>
</dbReference>
<dbReference type="SMART" id="SM00382">
    <property type="entry name" value="AAA"/>
    <property type="match status" value="1"/>
</dbReference>
<protein>
    <recommendedName>
        <fullName evidence="3">Cell division ATP-binding protein FtsE</fullName>
    </recommendedName>
</protein>
<proteinExistence type="inferred from homology"/>
<dbReference type="eggNOG" id="COG1135">
    <property type="taxonomic scope" value="Bacteria"/>
</dbReference>
<evidence type="ECO:0000313" key="12">
    <source>
        <dbReference type="EMBL" id="CCM78890.1"/>
    </source>
</evidence>
<dbReference type="GO" id="GO:0016887">
    <property type="term" value="F:ATP hydrolysis activity"/>
    <property type="evidence" value="ECO:0007669"/>
    <property type="project" value="InterPro"/>
</dbReference>
<dbReference type="Proteomes" id="UP000009319">
    <property type="component" value="Unassembled WGS sequence"/>
</dbReference>
<keyword evidence="8" id="KW-1278">Translocase</keyword>
<accession>K0Q2Q7</accession>
<evidence type="ECO:0000256" key="6">
    <source>
        <dbReference type="ARBA" id="ARBA00022741"/>
    </source>
</evidence>
<evidence type="ECO:0000256" key="3">
    <source>
        <dbReference type="ARBA" id="ARBA00020019"/>
    </source>
</evidence>
<dbReference type="FunFam" id="3.40.50.300:FF:000056">
    <property type="entry name" value="Cell division ATP-binding protein FtsE"/>
    <property type="match status" value="1"/>
</dbReference>
<dbReference type="GO" id="GO:0005524">
    <property type="term" value="F:ATP binding"/>
    <property type="evidence" value="ECO:0007669"/>
    <property type="project" value="UniProtKB-KW"/>
</dbReference>
<dbReference type="Gene3D" id="3.30.70.260">
    <property type="match status" value="1"/>
</dbReference>
<dbReference type="GO" id="GO:0006865">
    <property type="term" value="P:amino acid transport"/>
    <property type="evidence" value="ECO:0007669"/>
    <property type="project" value="UniProtKB-KW"/>
</dbReference>
<keyword evidence="4" id="KW-0813">Transport</keyword>
<dbReference type="SUPFAM" id="SSF55021">
    <property type="entry name" value="ACT-like"/>
    <property type="match status" value="1"/>
</dbReference>
<keyword evidence="6" id="KW-0547">Nucleotide-binding</keyword>
<evidence type="ECO:0000256" key="5">
    <source>
        <dbReference type="ARBA" id="ARBA00022475"/>
    </source>
</evidence>
<feature type="domain" description="ABC transporter" evidence="11">
    <location>
        <begin position="38"/>
        <end position="277"/>
    </location>
</feature>
<reference evidence="12 13" key="1">
    <citation type="journal article" date="2013" name="Genome Announc.">
        <title>Draft Genome Sequence of Rhizobium mesoamericanum STM3625, a Nitrogen-Fixing Symbiont of Mimosa pudica Isolated in French Guiana (South America).</title>
        <authorList>
            <person name="Moulin L."/>
            <person name="Mornico D."/>
            <person name="Melkonian R."/>
            <person name="Klonowska A."/>
        </authorList>
    </citation>
    <scope>NUCLEOTIDE SEQUENCE [LARGE SCALE GENOMIC DNA]</scope>
    <source>
        <strain evidence="12 13">STM3625</strain>
    </source>
</reference>
<dbReference type="InterPro" id="IPR050086">
    <property type="entry name" value="MetN_ABC_transporter-like"/>
</dbReference>
<dbReference type="CDD" id="cd03258">
    <property type="entry name" value="ABC_MetN_methionine_transporter"/>
    <property type="match status" value="1"/>
</dbReference>
<comment type="function">
    <text evidence="1">Part of the ABC transporter FtsEX involved in cellular division. Important for assembly or stability of the septal ring.</text>
</comment>
<dbReference type="EMBL" id="CANI01000040">
    <property type="protein sequence ID" value="CCM78890.1"/>
    <property type="molecule type" value="Genomic_DNA"/>
</dbReference>
<keyword evidence="7 12" id="KW-0067">ATP-binding</keyword>
<dbReference type="InterPro" id="IPR041701">
    <property type="entry name" value="MetN_ABC"/>
</dbReference>
<keyword evidence="9" id="KW-0029">Amino-acid transport</keyword>
<dbReference type="GO" id="GO:0005886">
    <property type="term" value="C:plasma membrane"/>
    <property type="evidence" value="ECO:0007669"/>
    <property type="project" value="UniProtKB-ARBA"/>
</dbReference>
<evidence type="ECO:0000256" key="2">
    <source>
        <dbReference type="ARBA" id="ARBA00005417"/>
    </source>
</evidence>
<dbReference type="Pfam" id="PF00005">
    <property type="entry name" value="ABC_tran"/>
    <property type="match status" value="1"/>
</dbReference>
<dbReference type="PANTHER" id="PTHR43166:SF30">
    <property type="entry name" value="METHIONINE IMPORT ATP-BINDING PROTEIN METN"/>
    <property type="match status" value="1"/>
</dbReference>
<dbReference type="InterPro" id="IPR003593">
    <property type="entry name" value="AAA+_ATPase"/>
</dbReference>
<evidence type="ECO:0000256" key="9">
    <source>
        <dbReference type="ARBA" id="ARBA00022970"/>
    </source>
</evidence>
<keyword evidence="13" id="KW-1185">Reference proteome</keyword>
<comment type="similarity">
    <text evidence="2">Belongs to the ABC transporter superfamily.</text>
</comment>
<name>K0Q2Q7_9HYPH</name>
<evidence type="ECO:0000256" key="4">
    <source>
        <dbReference type="ARBA" id="ARBA00022448"/>
    </source>
</evidence>
<dbReference type="STRING" id="1211777.BN77_p11585"/>
<dbReference type="InterPro" id="IPR027417">
    <property type="entry name" value="P-loop_NTPase"/>
</dbReference>
<evidence type="ECO:0000256" key="10">
    <source>
        <dbReference type="ARBA" id="ARBA00023136"/>
    </source>
</evidence>
<dbReference type="AlphaFoldDB" id="K0Q2Q7"/>
<dbReference type="PROSITE" id="PS00211">
    <property type="entry name" value="ABC_TRANSPORTER_1"/>
    <property type="match status" value="1"/>
</dbReference>
<dbReference type="PROSITE" id="PS50893">
    <property type="entry name" value="ABC_TRANSPORTER_2"/>
    <property type="match status" value="1"/>
</dbReference>
<dbReference type="InterPro" id="IPR003439">
    <property type="entry name" value="ABC_transporter-like_ATP-bd"/>
</dbReference>
<gene>
    <name evidence="12" type="primary">metN</name>
    <name evidence="12" type="ORF">BN77_p11585</name>
</gene>
<dbReference type="HOGENOM" id="CLU_000604_1_3_5"/>
<evidence type="ECO:0000256" key="1">
    <source>
        <dbReference type="ARBA" id="ARBA00002579"/>
    </source>
</evidence>
<keyword evidence="5" id="KW-1003">Cell membrane</keyword>
<evidence type="ECO:0000256" key="8">
    <source>
        <dbReference type="ARBA" id="ARBA00022967"/>
    </source>
</evidence>
<dbReference type="SUPFAM" id="SSF52540">
    <property type="entry name" value="P-loop containing nucleoside triphosphate hydrolases"/>
    <property type="match status" value="1"/>
</dbReference>
<evidence type="ECO:0000313" key="13">
    <source>
        <dbReference type="Proteomes" id="UP000009319"/>
    </source>
</evidence>